<comment type="caution">
    <text evidence="2">The sequence shown here is derived from an EMBL/GenBank/DDBJ whole genome shotgun (WGS) entry which is preliminary data.</text>
</comment>
<organism evidence="2 3">
    <name type="scientific">Mizuhopecten yessoensis</name>
    <name type="common">Japanese scallop</name>
    <name type="synonym">Patinopecten yessoensis</name>
    <dbReference type="NCBI Taxonomy" id="6573"/>
    <lineage>
        <taxon>Eukaryota</taxon>
        <taxon>Metazoa</taxon>
        <taxon>Spiralia</taxon>
        <taxon>Lophotrochozoa</taxon>
        <taxon>Mollusca</taxon>
        <taxon>Bivalvia</taxon>
        <taxon>Autobranchia</taxon>
        <taxon>Pteriomorphia</taxon>
        <taxon>Pectinida</taxon>
        <taxon>Pectinoidea</taxon>
        <taxon>Pectinidae</taxon>
        <taxon>Mizuhopecten</taxon>
    </lineage>
</organism>
<dbReference type="SMART" id="SM00028">
    <property type="entry name" value="TPR"/>
    <property type="match status" value="3"/>
</dbReference>
<dbReference type="InterPro" id="IPR019734">
    <property type="entry name" value="TPR_rpt"/>
</dbReference>
<protein>
    <submittedName>
        <fullName evidence="2">Tetratricopeptide repeat protein 40</fullName>
    </submittedName>
</protein>
<feature type="region of interest" description="Disordered" evidence="1">
    <location>
        <begin position="918"/>
        <end position="943"/>
    </location>
</feature>
<evidence type="ECO:0000313" key="3">
    <source>
        <dbReference type="Proteomes" id="UP000242188"/>
    </source>
</evidence>
<feature type="region of interest" description="Disordered" evidence="1">
    <location>
        <begin position="1565"/>
        <end position="1602"/>
    </location>
</feature>
<dbReference type="GO" id="GO:0035082">
    <property type="term" value="P:axoneme assembly"/>
    <property type="evidence" value="ECO:0007669"/>
    <property type="project" value="InterPro"/>
</dbReference>
<reference evidence="2 3" key="1">
    <citation type="journal article" date="2017" name="Nat. Ecol. Evol.">
        <title>Scallop genome provides insights into evolution of bilaterian karyotype and development.</title>
        <authorList>
            <person name="Wang S."/>
            <person name="Zhang J."/>
            <person name="Jiao W."/>
            <person name="Li J."/>
            <person name="Xun X."/>
            <person name="Sun Y."/>
            <person name="Guo X."/>
            <person name="Huan P."/>
            <person name="Dong B."/>
            <person name="Zhang L."/>
            <person name="Hu X."/>
            <person name="Sun X."/>
            <person name="Wang J."/>
            <person name="Zhao C."/>
            <person name="Wang Y."/>
            <person name="Wang D."/>
            <person name="Huang X."/>
            <person name="Wang R."/>
            <person name="Lv J."/>
            <person name="Li Y."/>
            <person name="Zhang Z."/>
            <person name="Liu B."/>
            <person name="Lu W."/>
            <person name="Hui Y."/>
            <person name="Liang J."/>
            <person name="Zhou Z."/>
            <person name="Hou R."/>
            <person name="Li X."/>
            <person name="Liu Y."/>
            <person name="Li H."/>
            <person name="Ning X."/>
            <person name="Lin Y."/>
            <person name="Zhao L."/>
            <person name="Xing Q."/>
            <person name="Dou J."/>
            <person name="Li Y."/>
            <person name="Mao J."/>
            <person name="Guo H."/>
            <person name="Dou H."/>
            <person name="Li T."/>
            <person name="Mu C."/>
            <person name="Jiang W."/>
            <person name="Fu Q."/>
            <person name="Fu X."/>
            <person name="Miao Y."/>
            <person name="Liu J."/>
            <person name="Yu Q."/>
            <person name="Li R."/>
            <person name="Liao H."/>
            <person name="Li X."/>
            <person name="Kong Y."/>
            <person name="Jiang Z."/>
            <person name="Chourrout D."/>
            <person name="Li R."/>
            <person name="Bao Z."/>
        </authorList>
    </citation>
    <scope>NUCLEOTIDE SEQUENCE [LARGE SCALE GENOMIC DNA]</scope>
    <source>
        <strain evidence="2 3">PY_sf001</strain>
    </source>
</reference>
<feature type="compositionally biased region" description="Basic and acidic residues" evidence="1">
    <location>
        <begin position="310"/>
        <end position="319"/>
    </location>
</feature>
<feature type="compositionally biased region" description="Polar residues" evidence="1">
    <location>
        <begin position="707"/>
        <end position="718"/>
    </location>
</feature>
<dbReference type="InterPro" id="IPR057466">
    <property type="entry name" value="CFAP46_TPR"/>
</dbReference>
<dbReference type="PANTHER" id="PTHR15977">
    <property type="entry name" value="CILIA- AND FLAGELLA-ASSOCIATED PROTEIN 46"/>
    <property type="match status" value="1"/>
</dbReference>
<feature type="compositionally biased region" description="Basic and acidic residues" evidence="1">
    <location>
        <begin position="673"/>
        <end position="687"/>
    </location>
</feature>
<feature type="compositionally biased region" description="Basic residues" evidence="1">
    <location>
        <begin position="1418"/>
        <end position="1428"/>
    </location>
</feature>
<dbReference type="InterPro" id="IPR039586">
    <property type="entry name" value="CFAP46"/>
</dbReference>
<evidence type="ECO:0000313" key="2">
    <source>
        <dbReference type="EMBL" id="OWF46298.1"/>
    </source>
</evidence>
<feature type="compositionally biased region" description="Pro residues" evidence="1">
    <location>
        <begin position="1434"/>
        <end position="1445"/>
    </location>
</feature>
<evidence type="ECO:0000256" key="1">
    <source>
        <dbReference type="SAM" id="MobiDB-lite"/>
    </source>
</evidence>
<dbReference type="EMBL" id="NEDP02004212">
    <property type="protein sequence ID" value="OWF46298.1"/>
    <property type="molecule type" value="Genomic_DNA"/>
</dbReference>
<feature type="compositionally biased region" description="Polar residues" evidence="1">
    <location>
        <begin position="1754"/>
        <end position="1775"/>
    </location>
</feature>
<feature type="region of interest" description="Disordered" evidence="1">
    <location>
        <begin position="2796"/>
        <end position="2838"/>
    </location>
</feature>
<dbReference type="PANTHER" id="PTHR15977:SF15">
    <property type="entry name" value="CILIA- AND FLAGELLA-ASSOCIATED PROTEIN 46"/>
    <property type="match status" value="1"/>
</dbReference>
<accession>A0A210QC51</accession>
<feature type="compositionally biased region" description="Low complexity" evidence="1">
    <location>
        <begin position="688"/>
        <end position="703"/>
    </location>
</feature>
<dbReference type="OrthoDB" id="68437at2759"/>
<feature type="region of interest" description="Disordered" evidence="1">
    <location>
        <begin position="1217"/>
        <end position="1252"/>
    </location>
</feature>
<dbReference type="InterPro" id="IPR011990">
    <property type="entry name" value="TPR-like_helical_dom_sf"/>
</dbReference>
<gene>
    <name evidence="2" type="ORF">KP79_PYT16984</name>
</gene>
<feature type="region of interest" description="Disordered" evidence="1">
    <location>
        <begin position="673"/>
        <end position="725"/>
    </location>
</feature>
<keyword evidence="3" id="KW-1185">Reference proteome</keyword>
<sequence>MDISIRTLLTTAQKLTGPDNSPLHQAFETLRNVAENKPSVDAPEAFGQDLYVICAEISFQNGLYEMARDCLKMFFMKPPPGNQFLCRAYLCQAQLLAPQQANNPDQLEKAVVYLLKAISFAKKNVRYHFLVYNASVIYWQFCRPFLKPNYKQYLARGLHQVVKALDDIEDKDFEWRAQLMIALIECHLDAGKRNDAASIANPAVTFIKTNVPHLYKKVFGIIVRNQLLESAKLHKDVKNSAELAVYYKILKLKVSVDLNEQREYYSEIQRILNQMGVSQGGADDTNTQKTEKGRGKKGGRTAASPTPGGRLEEDRERRSPSKAGRRTPTPTSTKKLAPDSPDKPFLLLELGRFCLDLDFADLAHDCVNHMKQCVVKETGFYLELELLECDLMLHSLGDKQESYQKSVIDLRLQAIKRCEETIMNAIRHGDPNVIQAACVTQWNTCLPLLQLNLRHHARKPLTLVAEALEDIESLLISLRCQVHTELAKCEEDQEQIQVAMDNLKKALALDDGNVYRERLEVSLRRLELRSQLYQQPERPEDIAAMIIEQARKADSGTIRMKRSLLVKAGEALAPDAFLLVLDSESDTKDVTGGKAPLTQIKKLSNKARQFNKCVKKAAGHLKRLGDENDRERARLWGDLAKTARKQEVWDVCRVAARFCLLYDDGRWKNVLPEKKMESPKPEKRREGGASSSMGAAGGQESSMRMVQESSMKMGQDSATGGPKESVMSTLAEGATSYEGMEKKGRNISRPTSPERCVPLYDKDLIRMLAEVSFVQGEANVHLLRSEGVELNDMPIPPVDKSKRPKGYVAKKPEEDPDWIEYCDWIKSLTEESTQSFLRGLELGVELVEPWLVCSAGAYIWNYNNHLLTQLRHREVIEILATVVAGLRKIGHAGETVMLVNICTGLAYAYMKPWIPAEPSKENQPVSSTPIPSPEGGKKGKPAAAAAAKSKPVLSVSISPDATPDLKKAIEVCEYAIDVTNGSNPFHLVPIAARVPLLQTWVLAKQMAQTQIPKTLGADDEPYTEGQRQMTRAIVAMEMLTVNRNGIMEFKDTPTIAEVANWLDECTWSDKFMELQMWTRLTSLSYIQKLHAIVVRCSKRALRFATVGTQPKNRKMEAHRYMVEQEMLSYASGLLGQSLVDNMAGKNAVRREAMEAFLNSARFARNADNYEMVMTAARHYWNACMPLVSQPIERELLREPIKAILFCITTTAESVRKAEEKQEDKQNEDEEGGTGAEVAGEDKPQSSTIGSPEDDLTLRASLYGVLFQSYADKKQWEEGLAAMDQAITDMPRTKHRLLIFKHRVMTKAKLGRSVNMDIQKFKDESEDYVAHMWRRVALSSKETLEQLISYQAAIEALNSASNEWQKVDLLLEFGQWLYYNEFPLQDAVDQIEWAVDIILNMRTDTEIQKERAASVAKKADKKGKGKGSAKGKATPGPPPKTAPPADTPRKSPEPRKMAKSMDSRSDTSSVSDDINPDGYIPIAKQAIIGVLPNNPGMKFQDLEDVKQIDGLLRAYILLAEIAGRSSMEYHDFLLMCHSFVMRLWQVSVPVTGPIIKEMAKAAAAGGSDSKSDAASVKNKKKEKDAPAAPVKEKPKRKGPIDALPGNTEEWAVYDAPDEVVEAFSSEQMKVNGINSSTIVKPMLTYHYLNTLIRMLREVGYNHLTLPVFALEDILSRNLLKSTPLNVLIHTRAAEVCLELNLKNGIFFHEKLAGPLTIDEEDQSLSRDEIGQWKERQIQVVREEMRVKESLANLAAESTQSQTRKSVTSRPGQSSIDTKSEDQPLTSHLGKVLSAVTFRDVWADMAELLIRQCGYQAARQYLDEVHKAAVAFDDQQLQARTLFLFGKLALAEAQYGQAFNFCREAQTIYHGDEMFWYETTMLMVEATLKDYENRNSVRIARGILVHALNEFLRIADERPNRVSVTQFIISKMEARLAFVQSKLILEEDMDINEPKVMRKLLGICEKYEGACDKLVKLGYKREVLPIMKDHADILLKMAKKSIHSEKEVLHTYYLQSMSVLREAVAIAEEVYRDVQTLSSLQELRSLSLPIQRELADIKVHCGTVMLEIFQEHAKEARETQLEDIRKGLVVKLVEDFIRETPTYTHMEKEWVDTTKTVIEDAMLKFVDAHNMAAGIPKLRAKALCGIGQSLKAFSVFSCPNSATQWSVYEEELSKLESSSGEGEEDEEEKPELDETSKLFVRYSVQMKETKAAEDVSRHYLLQATEVLVQALNLALNKHYTDLAATISLELVECCGQYDPQACSMFLALYQSCRTSLNLETLLNKAQVDPMTSRLAALLHQRSNILENDISTNMSSGSLMTTVQTSLEQNWQAWKRLEVMPNHLDLMKEFPANFNFIILQHSPDKNFLYGAILDKPKNSPVAGGGKNPKTTALPAASRAKVFGISVNPEMLESLLTKFADHRQAIQALLLKQEYARAQAMMRQRMLENLDESLKQKTQTLHLDEDAEEEAMLLEEFDQIIKDMESYLQPITTFLQGMLNTQVVTPASGKEAKNAPVEPPPSIECAILLADTYLMQLPLEALEFLQVENVASLSRDFSMQLFYHRFFKEEAAAAEEANKKKAKGQVDNPMSRIPGLRDASKKMAKIVPLSREIAPWQHAVDTMNFRYIVDTHLDCAETEVDKPIDVLNRLIDEYEQQFTPRWLGIMGDDHTPSVGEWEIYLTENSSFIFYGMEKFLNYIPPAKLTALNIPDCNILYVQDLAQTSKSFTRQSKLDVLKSASILALEKPVETAMLVSLTGVKCLLANQWHCTLAENANRLKVNMKDMLEGGRTTGESARLVFTPYRRRKPEEDKPADEAEEKESHREDERGFSDRDFGAKEEMPEPEMSWYNTVCYGLPNIVVTQLSGT</sequence>
<dbReference type="Pfam" id="PF25439">
    <property type="entry name" value="TPR_CFAP46_N"/>
    <property type="match status" value="1"/>
</dbReference>
<dbReference type="Proteomes" id="UP000242188">
    <property type="component" value="Unassembled WGS sequence"/>
</dbReference>
<proteinExistence type="predicted"/>
<feature type="region of interest" description="Disordered" evidence="1">
    <location>
        <begin position="277"/>
        <end position="340"/>
    </location>
</feature>
<dbReference type="GO" id="GO:0060294">
    <property type="term" value="P:cilium movement involved in cell motility"/>
    <property type="evidence" value="ECO:0007669"/>
    <property type="project" value="InterPro"/>
</dbReference>
<feature type="region of interest" description="Disordered" evidence="1">
    <location>
        <begin position="1408"/>
        <end position="1474"/>
    </location>
</feature>
<feature type="compositionally biased region" description="Basic and acidic residues" evidence="1">
    <location>
        <begin position="1446"/>
        <end position="1464"/>
    </location>
</feature>
<feature type="region of interest" description="Disordered" evidence="1">
    <location>
        <begin position="1751"/>
        <end position="1781"/>
    </location>
</feature>
<dbReference type="SUPFAM" id="SSF48452">
    <property type="entry name" value="TPR-like"/>
    <property type="match status" value="1"/>
</dbReference>
<dbReference type="STRING" id="6573.A0A210QC51"/>
<feature type="compositionally biased region" description="Basic and acidic residues" evidence="1">
    <location>
        <begin position="2803"/>
        <end position="2837"/>
    </location>
</feature>
<name>A0A210QC51_MIZYE</name>
<feature type="compositionally biased region" description="Low complexity" evidence="1">
    <location>
        <begin position="1565"/>
        <end position="1575"/>
    </location>
</feature>